<evidence type="ECO:0000256" key="11">
    <source>
        <dbReference type="RuleBase" id="RU003518"/>
    </source>
</evidence>
<dbReference type="GO" id="GO:0098552">
    <property type="term" value="C:side of membrane"/>
    <property type="evidence" value="ECO:0007669"/>
    <property type="project" value="UniProtKB-KW"/>
</dbReference>
<evidence type="ECO:0000256" key="3">
    <source>
        <dbReference type="ARBA" id="ARBA00022475"/>
    </source>
</evidence>
<protein>
    <recommendedName>
        <fullName evidence="14">Glypican-4</fullName>
    </recommendedName>
</protein>
<evidence type="ECO:0000256" key="9">
    <source>
        <dbReference type="ARBA" id="ARBA00023207"/>
    </source>
</evidence>
<dbReference type="GO" id="GO:0045202">
    <property type="term" value="C:synapse"/>
    <property type="evidence" value="ECO:0007669"/>
    <property type="project" value="TreeGrafter"/>
</dbReference>
<evidence type="ECO:0000256" key="12">
    <source>
        <dbReference type="RuleBase" id="RU003519"/>
    </source>
</evidence>
<evidence type="ECO:0000256" key="8">
    <source>
        <dbReference type="ARBA" id="ARBA00023180"/>
    </source>
</evidence>
<keyword evidence="8" id="KW-0325">Glycoprotein</keyword>
<evidence type="ECO:0000256" key="7">
    <source>
        <dbReference type="ARBA" id="ARBA00023136"/>
    </source>
</evidence>
<name>A0A8C0XHE0_CASCN</name>
<keyword evidence="5" id="KW-0732">Signal</keyword>
<evidence type="ECO:0000256" key="1">
    <source>
        <dbReference type="ARBA" id="ARBA00004471"/>
    </source>
</evidence>
<dbReference type="GO" id="GO:0098696">
    <property type="term" value="P:regulation of neurotransmitter receptor localization to postsynaptic specialization membrane"/>
    <property type="evidence" value="ECO:0007669"/>
    <property type="project" value="TreeGrafter"/>
</dbReference>
<dbReference type="PANTHER" id="PTHR10822:SF25">
    <property type="entry name" value="GLYPICAN-4"/>
    <property type="match status" value="1"/>
</dbReference>
<dbReference type="PROSITE" id="PS01207">
    <property type="entry name" value="GLYPICAN"/>
    <property type="match status" value="1"/>
</dbReference>
<evidence type="ECO:0000256" key="10">
    <source>
        <dbReference type="ARBA" id="ARBA00023288"/>
    </source>
</evidence>
<keyword evidence="10 12" id="KW-0449">Lipoprotein</keyword>
<keyword evidence="3" id="KW-1003">Cell membrane</keyword>
<keyword evidence="6 12" id="KW-0654">Proteoglycan</keyword>
<dbReference type="Ensembl" id="ENSCCNT00000035991.1">
    <property type="protein sequence ID" value="ENSCCNP00000028497.1"/>
    <property type="gene ID" value="ENSCCNG00000027446.1"/>
</dbReference>
<evidence type="ECO:0000256" key="6">
    <source>
        <dbReference type="ARBA" id="ARBA00022974"/>
    </source>
</evidence>
<dbReference type="GO" id="GO:0005576">
    <property type="term" value="C:extracellular region"/>
    <property type="evidence" value="ECO:0007669"/>
    <property type="project" value="TreeGrafter"/>
</dbReference>
<dbReference type="GO" id="GO:0009966">
    <property type="term" value="P:regulation of signal transduction"/>
    <property type="evidence" value="ECO:0007669"/>
    <property type="project" value="InterPro"/>
</dbReference>
<comment type="function">
    <text evidence="12">Cell surface proteoglycan.</text>
</comment>
<evidence type="ECO:0000256" key="5">
    <source>
        <dbReference type="ARBA" id="ARBA00022729"/>
    </source>
</evidence>
<dbReference type="PANTHER" id="PTHR10822">
    <property type="entry name" value="GLYPICAN"/>
    <property type="match status" value="1"/>
</dbReference>
<proteinExistence type="inferred from homology"/>
<evidence type="ECO:0008006" key="14">
    <source>
        <dbReference type="Google" id="ProtNLM"/>
    </source>
</evidence>
<keyword evidence="7 12" id="KW-0472">Membrane</keyword>
<gene>
    <name evidence="13" type="primary">Gpc4</name>
</gene>
<evidence type="ECO:0000256" key="4">
    <source>
        <dbReference type="ARBA" id="ARBA00022622"/>
    </source>
</evidence>
<evidence type="ECO:0000256" key="2">
    <source>
        <dbReference type="ARBA" id="ARBA00010260"/>
    </source>
</evidence>
<reference evidence="13" key="1">
    <citation type="submission" date="2023-09" db="UniProtKB">
        <authorList>
            <consortium name="Ensembl"/>
        </authorList>
    </citation>
    <scope>IDENTIFICATION</scope>
</reference>
<organism evidence="13">
    <name type="scientific">Castor canadensis</name>
    <name type="common">American beaver</name>
    <dbReference type="NCBI Taxonomy" id="51338"/>
    <lineage>
        <taxon>Eukaryota</taxon>
        <taxon>Metazoa</taxon>
        <taxon>Chordata</taxon>
        <taxon>Craniata</taxon>
        <taxon>Vertebrata</taxon>
        <taxon>Euteleostomi</taxon>
        <taxon>Mammalia</taxon>
        <taxon>Eutheria</taxon>
        <taxon>Euarchontoglires</taxon>
        <taxon>Glires</taxon>
        <taxon>Rodentia</taxon>
        <taxon>Castorimorpha</taxon>
        <taxon>Castoridae</taxon>
        <taxon>Castor</taxon>
    </lineage>
</organism>
<comment type="subcellular location">
    <subcellularLocation>
        <location evidence="1">Cell membrane</location>
        <topology evidence="1">Lipid-anchor</topology>
        <topology evidence="1">GPI-anchor</topology>
        <orientation evidence="1">Extracellular side</orientation>
    </subcellularLocation>
</comment>
<evidence type="ECO:0000313" key="13">
    <source>
        <dbReference type="Ensembl" id="ENSCCNP00000028497.1"/>
    </source>
</evidence>
<dbReference type="GO" id="GO:1905606">
    <property type="term" value="P:regulation of presynapse assembly"/>
    <property type="evidence" value="ECO:0007669"/>
    <property type="project" value="TreeGrafter"/>
</dbReference>
<sequence length="102" mass="11437">LKMTYCSHCRGLVTVKPCYNYCSNIMRGCLANQGDLDFEWNNFIDAMLMVAERLEGPFNIESVMDPIDVKISDAIMNMQDNSVQVSQKVTKAGRWGGQLGPL</sequence>
<dbReference type="GO" id="GO:0016477">
    <property type="term" value="P:cell migration"/>
    <property type="evidence" value="ECO:0007669"/>
    <property type="project" value="TreeGrafter"/>
</dbReference>
<dbReference type="AlphaFoldDB" id="A0A8C0XHE0"/>
<dbReference type="GO" id="GO:0005886">
    <property type="term" value="C:plasma membrane"/>
    <property type="evidence" value="ECO:0007669"/>
    <property type="project" value="UniProtKB-SubCell"/>
</dbReference>
<comment type="similarity">
    <text evidence="2 11">Belongs to the glypican family.</text>
</comment>
<dbReference type="Pfam" id="PF01153">
    <property type="entry name" value="Glypican"/>
    <property type="match status" value="1"/>
</dbReference>
<dbReference type="InterPro" id="IPR019803">
    <property type="entry name" value="Glypican_CS"/>
</dbReference>
<dbReference type="InterPro" id="IPR001863">
    <property type="entry name" value="Glypican"/>
</dbReference>
<accession>A0A8C0XHE0</accession>
<keyword evidence="9 12" id="KW-0357">Heparan sulfate</keyword>
<dbReference type="GO" id="GO:0009986">
    <property type="term" value="C:cell surface"/>
    <property type="evidence" value="ECO:0007669"/>
    <property type="project" value="TreeGrafter"/>
</dbReference>
<dbReference type="GO" id="GO:0099560">
    <property type="term" value="P:synaptic membrane adhesion"/>
    <property type="evidence" value="ECO:0007669"/>
    <property type="project" value="TreeGrafter"/>
</dbReference>
<keyword evidence="4 12" id="KW-0336">GPI-anchor</keyword>